<organism evidence="2 3">
    <name type="scientific">Sporothrix schenckii 1099-18</name>
    <dbReference type="NCBI Taxonomy" id="1397361"/>
    <lineage>
        <taxon>Eukaryota</taxon>
        <taxon>Fungi</taxon>
        <taxon>Dikarya</taxon>
        <taxon>Ascomycota</taxon>
        <taxon>Pezizomycotina</taxon>
        <taxon>Sordariomycetes</taxon>
        <taxon>Sordariomycetidae</taxon>
        <taxon>Ophiostomatales</taxon>
        <taxon>Ophiostomataceae</taxon>
        <taxon>Sporothrix</taxon>
    </lineage>
</organism>
<reference evidence="2 3" key="1">
    <citation type="journal article" date="2014" name="BMC Genomics">
        <title>Comparative genomics of the major fungal agents of human and animal Sporotrichosis: Sporothrix schenckii and Sporothrix brasiliensis.</title>
        <authorList>
            <person name="Teixeira M.M."/>
            <person name="de Almeida L.G."/>
            <person name="Kubitschek-Barreira P."/>
            <person name="Alves F.L."/>
            <person name="Kioshima E.S."/>
            <person name="Abadio A.K."/>
            <person name="Fernandes L."/>
            <person name="Derengowski L.S."/>
            <person name="Ferreira K.S."/>
            <person name="Souza R.C."/>
            <person name="Ruiz J.C."/>
            <person name="de Andrade N.C."/>
            <person name="Paes H.C."/>
            <person name="Nicola A.M."/>
            <person name="Albuquerque P."/>
            <person name="Gerber A.L."/>
            <person name="Martins V.P."/>
            <person name="Peconick L.D."/>
            <person name="Neto A.V."/>
            <person name="Chaucanez C.B."/>
            <person name="Silva P.A."/>
            <person name="Cunha O.L."/>
            <person name="de Oliveira F.F."/>
            <person name="dos Santos T.C."/>
            <person name="Barros A.L."/>
            <person name="Soares M.A."/>
            <person name="de Oliveira L.M."/>
            <person name="Marini M.M."/>
            <person name="Villalobos-Duno H."/>
            <person name="Cunha M.M."/>
            <person name="de Hoog S."/>
            <person name="da Silveira J.F."/>
            <person name="Henrissat B."/>
            <person name="Nino-Vega G.A."/>
            <person name="Cisalpino P.S."/>
            <person name="Mora-Montes H.M."/>
            <person name="Almeida S.R."/>
            <person name="Stajich J.E."/>
            <person name="Lopes-Bezerra L.M."/>
            <person name="Vasconcelos A.T."/>
            <person name="Felipe M.S."/>
        </authorList>
    </citation>
    <scope>NUCLEOTIDE SEQUENCE [LARGE SCALE GENOMIC DNA]</scope>
    <source>
        <strain evidence="2 3">1099-18</strain>
    </source>
</reference>
<evidence type="ECO:0000256" key="1">
    <source>
        <dbReference type="SAM" id="Coils"/>
    </source>
</evidence>
<proteinExistence type="predicted"/>
<dbReference type="EMBL" id="AXCR01000004">
    <property type="protein sequence ID" value="KJR87771.1"/>
    <property type="molecule type" value="Genomic_DNA"/>
</dbReference>
<sequence length="290" mass="31686">MATVVLLGAAEGKLESRVARLDDMLAQNLAGLETESDLVQINKEIQSAEQCLRICAEFSEHIAEPQLTNTNKSPRPDDKGNIEFNLVSEESTSDSVQELKERVSRMKAQMASIEDRRINHLVQKVATTNNSATAASELAADLAAMTKEFKLTREMTDELSSTIARLEVEMASSVIDNRGEGDVLQYFVSTKGKSLRGKNVGTGQKIQQFVGYAEDETVKQVSKDMSRNSSLNAQTSEELSDIADAVKAQVVRGESAHRPGPLAITYTSLHPATSHEPLAKVPVSRQGRLR</sequence>
<dbReference type="GeneID" id="27669702"/>
<keyword evidence="1" id="KW-0175">Coiled coil</keyword>
<evidence type="ECO:0000313" key="3">
    <source>
        <dbReference type="Proteomes" id="UP000033710"/>
    </source>
</evidence>
<dbReference type="AlphaFoldDB" id="A0A0F2MHW8"/>
<protein>
    <recommendedName>
        <fullName evidence="4">Fungal N-terminal domain-containing protein</fullName>
    </recommendedName>
</protein>
<gene>
    <name evidence="2" type="ORF">SPSK_07769</name>
</gene>
<dbReference type="KEGG" id="ssck:SPSK_07769"/>
<feature type="coiled-coil region" evidence="1">
    <location>
        <begin position="89"/>
        <end position="116"/>
    </location>
</feature>
<name>A0A0F2MHW8_SPOSC</name>
<evidence type="ECO:0008006" key="4">
    <source>
        <dbReference type="Google" id="ProtNLM"/>
    </source>
</evidence>
<comment type="caution">
    <text evidence="2">The sequence shown here is derived from an EMBL/GenBank/DDBJ whole genome shotgun (WGS) entry which is preliminary data.</text>
</comment>
<reference evidence="2 3" key="2">
    <citation type="journal article" date="2015" name="Eukaryot. Cell">
        <title>Asexual propagation of a virulent clone complex in a human and feline outbreak of sporotrichosis.</title>
        <authorList>
            <person name="Teixeira Mde M."/>
            <person name="Rodrigues A.M."/>
            <person name="Tsui C.K."/>
            <person name="de Almeida L.G."/>
            <person name="Van Diepeningen A.D."/>
            <person name="van den Ende B.G."/>
            <person name="Fernandes G.F."/>
            <person name="Kano R."/>
            <person name="Hamelin R.C."/>
            <person name="Lopes-Bezerra L.M."/>
            <person name="Vasconcelos A.T."/>
            <person name="de Hoog S."/>
            <person name="de Camargo Z.P."/>
            <person name="Felipe M.S."/>
        </authorList>
    </citation>
    <scope>NUCLEOTIDE SEQUENCE [LARGE SCALE GENOMIC DNA]</scope>
    <source>
        <strain evidence="2 3">1099-18</strain>
    </source>
</reference>
<evidence type="ECO:0000313" key="2">
    <source>
        <dbReference type="EMBL" id="KJR87771.1"/>
    </source>
</evidence>
<dbReference type="Proteomes" id="UP000033710">
    <property type="component" value="Unassembled WGS sequence"/>
</dbReference>
<dbReference type="RefSeq" id="XP_016590447.1">
    <property type="nucleotide sequence ID" value="XM_016734425.1"/>
</dbReference>
<dbReference type="VEuPathDB" id="FungiDB:SPSK_07769"/>
<accession>A0A0F2MHW8</accession>